<evidence type="ECO:0000313" key="1">
    <source>
        <dbReference type="EMBL" id="GAA0141147.1"/>
    </source>
</evidence>
<dbReference type="Proteomes" id="UP001454036">
    <property type="component" value="Unassembled WGS sequence"/>
</dbReference>
<proteinExistence type="predicted"/>
<keyword evidence="2" id="KW-1185">Reference proteome</keyword>
<sequence>MIGGSRDTFISTRNHFTCIQNSRLGLLEWKRNVLGNVQDKIESKQATLHCLNQGTITNVSKEQAFTLIKEIDKLRETNDVYWRQRSRVEWRVKEDRNTSYFHALSSQRGEMSLIMTLQDENGTMVTNAYDIRVPPRKPYST</sequence>
<dbReference type="EMBL" id="BAABME010030401">
    <property type="protein sequence ID" value="GAA0141147.1"/>
    <property type="molecule type" value="Genomic_DNA"/>
</dbReference>
<dbReference type="AlphaFoldDB" id="A0AAV3NTU1"/>
<gene>
    <name evidence="1" type="ORF">LIER_42647</name>
</gene>
<evidence type="ECO:0000313" key="2">
    <source>
        <dbReference type="Proteomes" id="UP001454036"/>
    </source>
</evidence>
<protein>
    <submittedName>
        <fullName evidence="1">Uncharacterized protein</fullName>
    </submittedName>
</protein>
<name>A0AAV3NTU1_LITER</name>
<accession>A0AAV3NTU1</accession>
<reference evidence="1 2" key="1">
    <citation type="submission" date="2024-01" db="EMBL/GenBank/DDBJ databases">
        <title>The complete chloroplast genome sequence of Lithospermum erythrorhizon: insights into the phylogenetic relationship among Boraginaceae species and the maternal lineages of purple gromwells.</title>
        <authorList>
            <person name="Okada T."/>
            <person name="Watanabe K."/>
        </authorList>
    </citation>
    <scope>NUCLEOTIDE SEQUENCE [LARGE SCALE GENOMIC DNA]</scope>
</reference>
<organism evidence="1 2">
    <name type="scientific">Lithospermum erythrorhizon</name>
    <name type="common">Purple gromwell</name>
    <name type="synonym">Lithospermum officinale var. erythrorhizon</name>
    <dbReference type="NCBI Taxonomy" id="34254"/>
    <lineage>
        <taxon>Eukaryota</taxon>
        <taxon>Viridiplantae</taxon>
        <taxon>Streptophyta</taxon>
        <taxon>Embryophyta</taxon>
        <taxon>Tracheophyta</taxon>
        <taxon>Spermatophyta</taxon>
        <taxon>Magnoliopsida</taxon>
        <taxon>eudicotyledons</taxon>
        <taxon>Gunneridae</taxon>
        <taxon>Pentapetalae</taxon>
        <taxon>asterids</taxon>
        <taxon>lamiids</taxon>
        <taxon>Boraginales</taxon>
        <taxon>Boraginaceae</taxon>
        <taxon>Boraginoideae</taxon>
        <taxon>Lithospermeae</taxon>
        <taxon>Lithospermum</taxon>
    </lineage>
</organism>
<comment type="caution">
    <text evidence="1">The sequence shown here is derived from an EMBL/GenBank/DDBJ whole genome shotgun (WGS) entry which is preliminary data.</text>
</comment>